<dbReference type="Proteomes" id="UP001249851">
    <property type="component" value="Unassembled WGS sequence"/>
</dbReference>
<feature type="transmembrane region" description="Helical" evidence="1">
    <location>
        <begin position="153"/>
        <end position="175"/>
    </location>
</feature>
<feature type="transmembrane region" description="Helical" evidence="1">
    <location>
        <begin position="124"/>
        <end position="141"/>
    </location>
</feature>
<evidence type="ECO:0000256" key="1">
    <source>
        <dbReference type="SAM" id="Phobius"/>
    </source>
</evidence>
<evidence type="ECO:0000313" key="2">
    <source>
        <dbReference type="EMBL" id="KAK2548921.1"/>
    </source>
</evidence>
<comment type="caution">
    <text evidence="2">The sequence shown here is derived from an EMBL/GenBank/DDBJ whole genome shotgun (WGS) entry which is preliminary data.</text>
</comment>
<keyword evidence="3" id="KW-1185">Reference proteome</keyword>
<keyword evidence="1" id="KW-0812">Transmembrane</keyword>
<dbReference type="EMBL" id="JARQWQ010000135">
    <property type="protein sequence ID" value="KAK2548921.1"/>
    <property type="molecule type" value="Genomic_DNA"/>
</dbReference>
<organism evidence="2 3">
    <name type="scientific">Acropora cervicornis</name>
    <name type="common">Staghorn coral</name>
    <dbReference type="NCBI Taxonomy" id="6130"/>
    <lineage>
        <taxon>Eukaryota</taxon>
        <taxon>Metazoa</taxon>
        <taxon>Cnidaria</taxon>
        <taxon>Anthozoa</taxon>
        <taxon>Hexacorallia</taxon>
        <taxon>Scleractinia</taxon>
        <taxon>Astrocoeniina</taxon>
        <taxon>Acroporidae</taxon>
        <taxon>Acropora</taxon>
    </lineage>
</organism>
<feature type="transmembrane region" description="Helical" evidence="1">
    <location>
        <begin position="37"/>
        <end position="63"/>
    </location>
</feature>
<proteinExistence type="predicted"/>
<keyword evidence="1" id="KW-1133">Transmembrane helix</keyword>
<keyword evidence="1" id="KW-0472">Membrane</keyword>
<accession>A0AAD9PTQ9</accession>
<dbReference type="AlphaFoldDB" id="A0AAD9PTQ9"/>
<reference evidence="2" key="2">
    <citation type="journal article" date="2023" name="Science">
        <title>Genomic signatures of disease resistance in endangered staghorn corals.</title>
        <authorList>
            <person name="Vollmer S.V."/>
            <person name="Selwyn J.D."/>
            <person name="Despard B.A."/>
            <person name="Roesel C.L."/>
        </authorList>
    </citation>
    <scope>NUCLEOTIDE SEQUENCE</scope>
    <source>
        <strain evidence="2">K2</strain>
    </source>
</reference>
<name>A0AAD9PTQ9_ACRCE</name>
<gene>
    <name evidence="2" type="ORF">P5673_030740</name>
</gene>
<feature type="transmembrane region" description="Helical" evidence="1">
    <location>
        <begin position="83"/>
        <end position="104"/>
    </location>
</feature>
<evidence type="ECO:0000313" key="3">
    <source>
        <dbReference type="Proteomes" id="UP001249851"/>
    </source>
</evidence>
<sequence length="195" mass="22591">MSHLEHVDEDILLKDNVGLRYERFSSAMSGFFVVLKWIFAVLVLVGRLVGLSLFIVWASYCFFREFRTTALCVRFPLFPKPRIFESAWLFLCAITSLFLIFYVRNLNHFRGFLPVLQHLIKKKYFWKLVVTLISVCIYDLLTMLNKPQKMKTLSYVLFMCEKSSAVVAALFLNFLPSDAGGLSKNNAAMKLDFTE</sequence>
<reference evidence="2" key="1">
    <citation type="journal article" date="2023" name="G3 (Bethesda)">
        <title>Whole genome assembly and annotation of the endangered Caribbean coral Acropora cervicornis.</title>
        <authorList>
            <person name="Selwyn J.D."/>
            <person name="Vollmer S.V."/>
        </authorList>
    </citation>
    <scope>NUCLEOTIDE SEQUENCE</scope>
    <source>
        <strain evidence="2">K2</strain>
    </source>
</reference>
<protein>
    <submittedName>
        <fullName evidence="2">Uncharacterized protein</fullName>
    </submittedName>
</protein>